<dbReference type="Gene3D" id="3.40.50.300">
    <property type="entry name" value="P-loop containing nucleotide triphosphate hydrolases"/>
    <property type="match status" value="1"/>
</dbReference>
<proteinExistence type="predicted"/>
<dbReference type="GO" id="GO:0009236">
    <property type="term" value="P:cobalamin biosynthetic process"/>
    <property type="evidence" value="ECO:0007669"/>
    <property type="project" value="InterPro"/>
</dbReference>
<dbReference type="InterPro" id="IPR027417">
    <property type="entry name" value="P-loop_NTPase"/>
</dbReference>
<dbReference type="SUPFAM" id="SSF52540">
    <property type="entry name" value="P-loop containing nucleoside triphosphate hydrolases"/>
    <property type="match status" value="1"/>
</dbReference>
<reference evidence="2" key="1">
    <citation type="submission" date="2017-09" db="EMBL/GenBank/DDBJ databases">
        <title>The Reconstruction of 2,631 Draft Metagenome-Assembled Genomes from the Global Oceans.</title>
        <authorList>
            <person name="Tully B.J."/>
            <person name="Graham E.D."/>
            <person name="Heidelberg J.F."/>
        </authorList>
    </citation>
    <scope>NUCLEOTIDE SEQUENCE [LARGE SCALE GENOMIC DNA]</scope>
</reference>
<dbReference type="InterPro" id="IPR003724">
    <property type="entry name" value="CblAdoTrfase_CobA"/>
</dbReference>
<dbReference type="Proteomes" id="UP000226712">
    <property type="component" value="Unassembled WGS sequence"/>
</dbReference>
<accession>A0A2D6LPH6</accession>
<sequence length="184" mass="20777">MESKPNLGQIQVYWGNGKGKTTAALGLALRVLGRGFNVHLVQFMKFGIEENKDFDEPGEIIALTKFENFSYKKFGMKKWVVGKPEQEHLDQAKKALEHSAESVSSGKFDLVIVDEILYGIQLGLVKEEDVLKLMDSKNEKTELVLTGSHKPFEKIFEKADLVSEIKKHKHPFDNGVIARKGIEF</sequence>
<dbReference type="PANTHER" id="PTHR46638:SF1">
    <property type="entry name" value="CORRINOID ADENOSYLTRANSFERASE"/>
    <property type="match status" value="1"/>
</dbReference>
<organism evidence="1 2">
    <name type="scientific">Candidatus Iainarchaeum sp</name>
    <dbReference type="NCBI Taxonomy" id="3101447"/>
    <lineage>
        <taxon>Archaea</taxon>
        <taxon>Candidatus Iainarchaeota</taxon>
        <taxon>Candidatus Iainarchaeia</taxon>
        <taxon>Candidatus Iainarchaeales</taxon>
        <taxon>Candidatus Iainarchaeaceae</taxon>
        <taxon>Candidatus Iainarchaeum</taxon>
    </lineage>
</organism>
<evidence type="ECO:0000313" key="2">
    <source>
        <dbReference type="Proteomes" id="UP000226712"/>
    </source>
</evidence>
<protein>
    <submittedName>
        <fullName evidence="1">Cob(I)yrinic acid a,c-diamide adenosyltransferase</fullName>
    </submittedName>
</protein>
<keyword evidence="1" id="KW-0808">Transferase</keyword>
<dbReference type="GO" id="GO:0008817">
    <property type="term" value="F:corrinoid adenosyltransferase activity"/>
    <property type="evidence" value="ECO:0007669"/>
    <property type="project" value="InterPro"/>
</dbReference>
<dbReference type="EMBL" id="NZBD01000005">
    <property type="protein sequence ID" value="MAG18072.1"/>
    <property type="molecule type" value="Genomic_DNA"/>
</dbReference>
<dbReference type="Pfam" id="PF02572">
    <property type="entry name" value="CobA_CobO_BtuR"/>
    <property type="match status" value="1"/>
</dbReference>
<dbReference type="GO" id="GO:0005524">
    <property type="term" value="F:ATP binding"/>
    <property type="evidence" value="ECO:0007669"/>
    <property type="project" value="InterPro"/>
</dbReference>
<dbReference type="PANTHER" id="PTHR46638">
    <property type="entry name" value="CORRINOID ADENOSYLTRANSFERASE"/>
    <property type="match status" value="1"/>
</dbReference>
<evidence type="ECO:0000313" key="1">
    <source>
        <dbReference type="EMBL" id="MAG18072.1"/>
    </source>
</evidence>
<dbReference type="PIRSF" id="PIRSF015617">
    <property type="entry name" value="Adensltrnsf_CobA"/>
    <property type="match status" value="1"/>
</dbReference>
<comment type="caution">
    <text evidence="1">The sequence shown here is derived from an EMBL/GenBank/DDBJ whole genome shotgun (WGS) entry which is preliminary data.</text>
</comment>
<dbReference type="AlphaFoldDB" id="A0A2D6LPH6"/>
<name>A0A2D6LPH6_9ARCH</name>
<gene>
    <name evidence="1" type="ORF">CL944_01200</name>
</gene>